<evidence type="ECO:0000313" key="1">
    <source>
        <dbReference type="EMBL" id="KAA6386292.1"/>
    </source>
</evidence>
<name>A0A5J4VUY6_9EUKA</name>
<protein>
    <submittedName>
        <fullName evidence="1">Uncharacterized protein</fullName>
    </submittedName>
</protein>
<organism evidence="1 2">
    <name type="scientific">Streblomastix strix</name>
    <dbReference type="NCBI Taxonomy" id="222440"/>
    <lineage>
        <taxon>Eukaryota</taxon>
        <taxon>Metamonada</taxon>
        <taxon>Preaxostyla</taxon>
        <taxon>Oxymonadida</taxon>
        <taxon>Streblomastigidae</taxon>
        <taxon>Streblomastix</taxon>
    </lineage>
</organism>
<dbReference type="AlphaFoldDB" id="A0A5J4VUY6"/>
<comment type="caution">
    <text evidence="1">The sequence shown here is derived from an EMBL/GenBank/DDBJ whole genome shotgun (WGS) entry which is preliminary data.</text>
</comment>
<accession>A0A5J4VUY6</accession>
<dbReference type="EMBL" id="SNRW01004868">
    <property type="protein sequence ID" value="KAA6386292.1"/>
    <property type="molecule type" value="Genomic_DNA"/>
</dbReference>
<reference evidence="1 2" key="1">
    <citation type="submission" date="2019-03" db="EMBL/GenBank/DDBJ databases">
        <title>Single cell metagenomics reveals metabolic interactions within the superorganism composed of flagellate Streblomastix strix and complex community of Bacteroidetes bacteria on its surface.</title>
        <authorList>
            <person name="Treitli S.C."/>
            <person name="Kolisko M."/>
            <person name="Husnik F."/>
            <person name="Keeling P."/>
            <person name="Hampl V."/>
        </authorList>
    </citation>
    <scope>NUCLEOTIDE SEQUENCE [LARGE SCALE GENOMIC DNA]</scope>
    <source>
        <strain evidence="1">ST1C</strain>
    </source>
</reference>
<gene>
    <name evidence="1" type="ORF">EZS28_018179</name>
</gene>
<dbReference type="Proteomes" id="UP000324800">
    <property type="component" value="Unassembled WGS sequence"/>
</dbReference>
<sequence length="758" mass="82053">MKNKNNWDSFVLTGCNADPTDRDGVWKMGSTSSQFRIQKQEDEAYDYKGLIIDFDCTSIKFNNQIVSPLPTPPIEQAIKQSLVRGVYESFAWGQVTTYNGRAYISMQVTHSNPNTSSSSTYTLFSIFKDEAKPQFTGATFTIALNAVMYVTKQSSNPILWTNAVPIDCYIDVDGHVRINTLCQLPLPNDFCVQGQIKAPTAITWHNTRADLNKQLGRQAQKNMIIGGTLNRIIVKEDEIKQQLCCRSKESQLASSATGDFAFSAESGTVWMYESSWYDSGQLVPDQVTPASDELPLVDGTASAGISTSYSRGDHVHPQQLTYDSDITATKFIMAGGTATQILLANGDTTTLDSKISRSYNSSGGGWIRLCVFPAGASVGSPFIEFKVYSQYNAVQTIRLVPYYSVNGINTIYGIFTAPTKVSTNYVIDSGVNQLFHTHTGSGSSAIYSAYVRIESTNSITIVVSDQSTYYTNRITEILTQDVVTTVSSATQIPITYDLANGGIINNMIQVNPTGRTYTTYNNGIRIGNYNSEYSSLYLGCSTSAINTTQTGQQEISKTSDNALTINPSSLRKADHSVGLSINGDSTKITFNGNELVNVGTDQAINGTKIFNGIFQVNPSGTNYNEGIRIAKASNGLSQIQFGVDPAQYSGQIQGQWAAGIMVRQDTQSKEFVICLTSDFGNDDRGLRISADGNTLTFNGSVIAGTGAQSGSSNGSVNYSAGNPILWGVNSVGTEGGFYSDGPKVYWRAKPVTLGAVPP</sequence>
<evidence type="ECO:0000313" key="2">
    <source>
        <dbReference type="Proteomes" id="UP000324800"/>
    </source>
</evidence>
<proteinExistence type="predicted"/>